<dbReference type="SMART" id="SM00849">
    <property type="entry name" value="Lactamase_B"/>
    <property type="match status" value="1"/>
</dbReference>
<dbReference type="WBParaSite" id="jg15232.1">
    <property type="protein sequence ID" value="jg15232.1"/>
    <property type="gene ID" value="jg15232"/>
</dbReference>
<keyword evidence="1" id="KW-0479">Metal-binding</keyword>
<feature type="domain" description="Metallo-beta-lactamase" evidence="4">
    <location>
        <begin position="64"/>
        <end position="212"/>
    </location>
</feature>
<reference evidence="6" key="1">
    <citation type="submission" date="2022-11" db="UniProtKB">
        <authorList>
            <consortium name="WormBaseParasite"/>
        </authorList>
    </citation>
    <scope>IDENTIFICATION</scope>
</reference>
<evidence type="ECO:0000256" key="2">
    <source>
        <dbReference type="ARBA" id="ARBA00022801"/>
    </source>
</evidence>
<dbReference type="Pfam" id="PF16123">
    <property type="entry name" value="HAGH_C"/>
    <property type="match status" value="1"/>
</dbReference>
<dbReference type="GO" id="GO:0046872">
    <property type="term" value="F:metal ion binding"/>
    <property type="evidence" value="ECO:0007669"/>
    <property type="project" value="UniProtKB-KW"/>
</dbReference>
<accession>A0A915D494</accession>
<proteinExistence type="predicted"/>
<protein>
    <submittedName>
        <fullName evidence="6">Metallo-beta-lactamase domain-containing protein</fullName>
    </submittedName>
</protein>
<sequence length="327" mass="37543">MEFIRMEFWTGRLRYLLYVKTRVGPWYTKKQWEKAAIQHPSGHSNELNFEYPGITVFALPVGFDNYCYAIVNELNADHITAERQCILIDCCFVNSQALGSHLGKFHSKKLFSWTQIYGSRRTASVNNIIKDGDVIKAGGLSLSVCSTPGHTRKHFIFLLKLPDEQRQLIFTGDFLFNAGSGRLYECSPDVQLASIAKFVGLVKPTDLIFPGHEYALENYKFSHWLWKRSIRSELLPSCPNDRTYLVAEYGRKVDKCQLARSALIPLVPFSVAEQLQYNLFLNTADESIQALAGVVKSDGEVQRQAQTFFNLFKLKDEFWPEKNKNWF</sequence>
<keyword evidence="3" id="KW-0862">Zinc</keyword>
<keyword evidence="5" id="KW-1185">Reference proteome</keyword>
<dbReference type="AlphaFoldDB" id="A0A915D494"/>
<organism evidence="5 6">
    <name type="scientific">Ditylenchus dipsaci</name>
    <dbReference type="NCBI Taxonomy" id="166011"/>
    <lineage>
        <taxon>Eukaryota</taxon>
        <taxon>Metazoa</taxon>
        <taxon>Ecdysozoa</taxon>
        <taxon>Nematoda</taxon>
        <taxon>Chromadorea</taxon>
        <taxon>Rhabditida</taxon>
        <taxon>Tylenchina</taxon>
        <taxon>Tylenchomorpha</taxon>
        <taxon>Sphaerularioidea</taxon>
        <taxon>Anguinidae</taxon>
        <taxon>Anguininae</taxon>
        <taxon>Ditylenchus</taxon>
    </lineage>
</organism>
<dbReference type="GO" id="GO:0016787">
    <property type="term" value="F:hydrolase activity"/>
    <property type="evidence" value="ECO:0007669"/>
    <property type="project" value="UniProtKB-KW"/>
</dbReference>
<dbReference type="PANTHER" id="PTHR11935:SF116">
    <property type="entry name" value="HYDROLASE PNKD-RELATED"/>
    <property type="match status" value="1"/>
</dbReference>
<evidence type="ECO:0000256" key="1">
    <source>
        <dbReference type="ARBA" id="ARBA00022723"/>
    </source>
</evidence>
<dbReference type="SUPFAM" id="SSF56281">
    <property type="entry name" value="Metallo-hydrolase/oxidoreductase"/>
    <property type="match status" value="1"/>
</dbReference>
<dbReference type="PANTHER" id="PTHR11935">
    <property type="entry name" value="BETA LACTAMASE DOMAIN"/>
    <property type="match status" value="1"/>
</dbReference>
<dbReference type="Proteomes" id="UP000887574">
    <property type="component" value="Unplaced"/>
</dbReference>
<evidence type="ECO:0000256" key="3">
    <source>
        <dbReference type="ARBA" id="ARBA00022833"/>
    </source>
</evidence>
<evidence type="ECO:0000313" key="5">
    <source>
        <dbReference type="Proteomes" id="UP000887574"/>
    </source>
</evidence>
<dbReference type="Gene3D" id="3.60.15.10">
    <property type="entry name" value="Ribonuclease Z/Hydroxyacylglutathione hydrolase-like"/>
    <property type="match status" value="1"/>
</dbReference>
<evidence type="ECO:0000259" key="4">
    <source>
        <dbReference type="SMART" id="SM00849"/>
    </source>
</evidence>
<dbReference type="InterPro" id="IPR036866">
    <property type="entry name" value="RibonucZ/Hydroxyglut_hydro"/>
</dbReference>
<name>A0A915D494_9BILA</name>
<evidence type="ECO:0000313" key="6">
    <source>
        <dbReference type="WBParaSite" id="jg15232.1"/>
    </source>
</evidence>
<keyword evidence="2" id="KW-0378">Hydrolase</keyword>
<dbReference type="InterPro" id="IPR001279">
    <property type="entry name" value="Metallo-B-lactamas"/>
</dbReference>
<dbReference type="InterPro" id="IPR032282">
    <property type="entry name" value="HAGH_C"/>
</dbReference>